<accession>A0A4Y7Q7U4</accession>
<keyword evidence="3" id="KW-1185">Reference proteome</keyword>
<name>A0A4Y7Q7U4_9AGAM</name>
<evidence type="ECO:0000313" key="2">
    <source>
        <dbReference type="EMBL" id="TDL23654.1"/>
    </source>
</evidence>
<feature type="region of interest" description="Disordered" evidence="1">
    <location>
        <begin position="102"/>
        <end position="141"/>
    </location>
</feature>
<dbReference type="VEuPathDB" id="FungiDB:BD410DRAFT_802453"/>
<evidence type="ECO:0000313" key="3">
    <source>
        <dbReference type="Proteomes" id="UP000294933"/>
    </source>
</evidence>
<dbReference type="EMBL" id="ML170169">
    <property type="protein sequence ID" value="TDL23654.1"/>
    <property type="molecule type" value="Genomic_DNA"/>
</dbReference>
<dbReference type="OrthoDB" id="2210012at2759"/>
<proteinExistence type="predicted"/>
<dbReference type="Proteomes" id="UP000294933">
    <property type="component" value="Unassembled WGS sequence"/>
</dbReference>
<gene>
    <name evidence="2" type="ORF">BD410DRAFT_802453</name>
</gene>
<organism evidence="2 3">
    <name type="scientific">Rickenella mellea</name>
    <dbReference type="NCBI Taxonomy" id="50990"/>
    <lineage>
        <taxon>Eukaryota</taxon>
        <taxon>Fungi</taxon>
        <taxon>Dikarya</taxon>
        <taxon>Basidiomycota</taxon>
        <taxon>Agaricomycotina</taxon>
        <taxon>Agaricomycetes</taxon>
        <taxon>Hymenochaetales</taxon>
        <taxon>Rickenellaceae</taxon>
        <taxon>Rickenella</taxon>
    </lineage>
</organism>
<evidence type="ECO:0000256" key="1">
    <source>
        <dbReference type="SAM" id="MobiDB-lite"/>
    </source>
</evidence>
<protein>
    <submittedName>
        <fullName evidence="2">Uncharacterized protein</fullName>
    </submittedName>
</protein>
<sequence length="288" mass="31395">MDVDWCFCGRRTEGKSPYCSDECLQQDVHFPSLDTEFSSLSDLDDDFDHRRLSTRRVLTSRWPGTDSAGILAWASQIPQSCKPESFHDSTPKLRQPVFPVTRQRPVPPALSMSTTHPARTKSSPIATPQMSSAHAQSRSSDLEGSYTSLMSALTDSVATPASAAKSSVLARLRCWGNTTTATTASQKQPPPAHRSKSERAGFAVLSTAHPLHSDILYPTATGAKWDDKERWDGGNLHSGAAVWISKAKGGTDAFARERAPVALRVENGADHPAYLTRGRKPSRAVHRS</sequence>
<reference evidence="2 3" key="1">
    <citation type="submission" date="2018-06" db="EMBL/GenBank/DDBJ databases">
        <title>A transcriptomic atlas of mushroom development highlights an independent origin of complex multicellularity.</title>
        <authorList>
            <consortium name="DOE Joint Genome Institute"/>
            <person name="Krizsan K."/>
            <person name="Almasi E."/>
            <person name="Merenyi Z."/>
            <person name="Sahu N."/>
            <person name="Viragh M."/>
            <person name="Koszo T."/>
            <person name="Mondo S."/>
            <person name="Kiss B."/>
            <person name="Balint B."/>
            <person name="Kues U."/>
            <person name="Barry K."/>
            <person name="Hegedus J.C."/>
            <person name="Henrissat B."/>
            <person name="Johnson J."/>
            <person name="Lipzen A."/>
            <person name="Ohm R."/>
            <person name="Nagy I."/>
            <person name="Pangilinan J."/>
            <person name="Yan J."/>
            <person name="Xiong Y."/>
            <person name="Grigoriev I.V."/>
            <person name="Hibbett D.S."/>
            <person name="Nagy L.G."/>
        </authorList>
    </citation>
    <scope>NUCLEOTIDE SEQUENCE [LARGE SCALE GENOMIC DNA]</scope>
    <source>
        <strain evidence="2 3">SZMC22713</strain>
    </source>
</reference>
<dbReference type="AlphaFoldDB" id="A0A4Y7Q7U4"/>
<feature type="compositionally biased region" description="Polar residues" evidence="1">
    <location>
        <begin position="111"/>
        <end position="139"/>
    </location>
</feature>